<accession>A0A1B7N9L9</accession>
<reference evidence="1 2" key="1">
    <citation type="submission" date="2016-06" db="EMBL/GenBank/DDBJ databases">
        <title>Comparative genomics of the ectomycorrhizal sister species Rhizopogon vinicolor and Rhizopogon vesiculosus (Basidiomycota: Boletales) reveals a divergence of the mating type B locus.</title>
        <authorList>
            <consortium name="DOE Joint Genome Institute"/>
            <person name="Mujic A.B."/>
            <person name="Kuo A."/>
            <person name="Tritt A."/>
            <person name="Lipzen A."/>
            <person name="Chen C."/>
            <person name="Johnson J."/>
            <person name="Sharma A."/>
            <person name="Barry K."/>
            <person name="Grigoriev I.V."/>
            <person name="Spatafora J.W."/>
        </authorList>
    </citation>
    <scope>NUCLEOTIDE SEQUENCE [LARGE SCALE GENOMIC DNA]</scope>
    <source>
        <strain evidence="1 2">AM-OR11-026</strain>
    </source>
</reference>
<name>A0A1B7N9L9_9AGAM</name>
<dbReference type="EMBL" id="KV448177">
    <property type="protein sequence ID" value="OAX41539.1"/>
    <property type="molecule type" value="Genomic_DNA"/>
</dbReference>
<proteinExistence type="predicted"/>
<keyword evidence="2" id="KW-1185">Reference proteome</keyword>
<protein>
    <submittedName>
        <fullName evidence="1">Uncharacterized protein</fullName>
    </submittedName>
</protein>
<gene>
    <name evidence="1" type="ORF">K503DRAFT_835800</name>
</gene>
<dbReference type="OrthoDB" id="10437170at2759"/>
<organism evidence="1 2">
    <name type="scientific">Rhizopogon vinicolor AM-OR11-026</name>
    <dbReference type="NCBI Taxonomy" id="1314800"/>
    <lineage>
        <taxon>Eukaryota</taxon>
        <taxon>Fungi</taxon>
        <taxon>Dikarya</taxon>
        <taxon>Basidiomycota</taxon>
        <taxon>Agaricomycotina</taxon>
        <taxon>Agaricomycetes</taxon>
        <taxon>Agaricomycetidae</taxon>
        <taxon>Boletales</taxon>
        <taxon>Suillineae</taxon>
        <taxon>Rhizopogonaceae</taxon>
        <taxon>Rhizopogon</taxon>
    </lineage>
</organism>
<dbReference type="Proteomes" id="UP000092154">
    <property type="component" value="Unassembled WGS sequence"/>
</dbReference>
<evidence type="ECO:0000313" key="2">
    <source>
        <dbReference type="Proteomes" id="UP000092154"/>
    </source>
</evidence>
<dbReference type="AlphaFoldDB" id="A0A1B7N9L9"/>
<sequence>MTQKDGHPGAAYKGDERANLSPTNDILCITINSTDRGRIDARQIVEDQFDGRVFDRKQLSGLLPRCRVERNYDPVEGATSDMEPMIGLSFAKRSPAHELVDMETGFRYENVERETSGRGMTKDVDYRATGKCTFKMGLDDDIREQDDIC</sequence>
<evidence type="ECO:0000313" key="1">
    <source>
        <dbReference type="EMBL" id="OAX41539.1"/>
    </source>
</evidence>
<dbReference type="InParanoid" id="A0A1B7N9L9"/>